<dbReference type="Proteomes" id="UP001183176">
    <property type="component" value="Unassembled WGS sequence"/>
</dbReference>
<evidence type="ECO:0000256" key="2">
    <source>
        <dbReference type="SAM" id="Phobius"/>
    </source>
</evidence>
<keyword evidence="2" id="KW-0812">Transmembrane</keyword>
<feature type="transmembrane region" description="Helical" evidence="2">
    <location>
        <begin position="24"/>
        <end position="43"/>
    </location>
</feature>
<reference evidence="4" key="1">
    <citation type="submission" date="2023-07" db="EMBL/GenBank/DDBJ databases">
        <title>30 novel species of actinomycetes from the DSMZ collection.</title>
        <authorList>
            <person name="Nouioui I."/>
        </authorList>
    </citation>
    <scope>NUCLEOTIDE SEQUENCE [LARGE SCALE GENOMIC DNA]</scope>
    <source>
        <strain evidence="4">DSM 44399</strain>
    </source>
</reference>
<gene>
    <name evidence="3" type="ORF">RM423_23090</name>
</gene>
<proteinExistence type="predicted"/>
<dbReference type="EMBL" id="JAVREH010000081">
    <property type="protein sequence ID" value="MDT0264257.1"/>
    <property type="molecule type" value="Genomic_DNA"/>
</dbReference>
<keyword evidence="2" id="KW-0472">Membrane</keyword>
<dbReference type="RefSeq" id="WP_311425398.1">
    <property type="nucleotide sequence ID" value="NZ_JAVREH010000081.1"/>
</dbReference>
<name>A0ABU2JGZ2_9ACTN</name>
<comment type="caution">
    <text evidence="3">The sequence shown here is derived from an EMBL/GenBank/DDBJ whole genome shotgun (WGS) entry which is preliminary data.</text>
</comment>
<feature type="transmembrane region" description="Helical" evidence="2">
    <location>
        <begin position="64"/>
        <end position="82"/>
    </location>
</feature>
<protein>
    <submittedName>
        <fullName evidence="3">Uncharacterized protein</fullName>
    </submittedName>
</protein>
<evidence type="ECO:0000256" key="1">
    <source>
        <dbReference type="SAM" id="MobiDB-lite"/>
    </source>
</evidence>
<sequence>MRDPVAALASAAQGNTWSVRHGEWIVGVIGAVLIIVGLVTLVRRAHPFLGEHGAHGAIRWRRRFAVAEIVVGMVMLVGAVLSRGGDQPHAARAPRTSPVAQRQPTVSLGAFSPSDDPTRPAPPIGRYGSSAGPS</sequence>
<feature type="region of interest" description="Disordered" evidence="1">
    <location>
        <begin position="84"/>
        <end position="134"/>
    </location>
</feature>
<evidence type="ECO:0000313" key="4">
    <source>
        <dbReference type="Proteomes" id="UP001183176"/>
    </source>
</evidence>
<keyword evidence="4" id="KW-1185">Reference proteome</keyword>
<keyword evidence="2" id="KW-1133">Transmembrane helix</keyword>
<accession>A0ABU2JGZ2</accession>
<organism evidence="3 4">
    <name type="scientific">Jatrophihabitans lederbergiae</name>
    <dbReference type="NCBI Taxonomy" id="3075547"/>
    <lineage>
        <taxon>Bacteria</taxon>
        <taxon>Bacillati</taxon>
        <taxon>Actinomycetota</taxon>
        <taxon>Actinomycetes</taxon>
        <taxon>Jatrophihabitantales</taxon>
        <taxon>Jatrophihabitantaceae</taxon>
        <taxon>Jatrophihabitans</taxon>
    </lineage>
</organism>
<evidence type="ECO:0000313" key="3">
    <source>
        <dbReference type="EMBL" id="MDT0264257.1"/>
    </source>
</evidence>